<dbReference type="SUPFAM" id="SSF50998">
    <property type="entry name" value="Quinoprotein alcohol dehydrogenase-like"/>
    <property type="match status" value="1"/>
</dbReference>
<evidence type="ECO:0000259" key="1">
    <source>
        <dbReference type="Pfam" id="PF00149"/>
    </source>
</evidence>
<evidence type="ECO:0000259" key="2">
    <source>
        <dbReference type="Pfam" id="PF13360"/>
    </source>
</evidence>
<dbReference type="Gene3D" id="3.60.21.10">
    <property type="match status" value="1"/>
</dbReference>
<evidence type="ECO:0000313" key="3">
    <source>
        <dbReference type="EMBL" id="UPL16332.1"/>
    </source>
</evidence>
<dbReference type="PROSITE" id="PS51318">
    <property type="entry name" value="TAT"/>
    <property type="match status" value="1"/>
</dbReference>
<dbReference type="Proteomes" id="UP000830631">
    <property type="component" value="Chromosome"/>
</dbReference>
<keyword evidence="4" id="KW-1185">Reference proteome</keyword>
<dbReference type="InterPro" id="IPR015943">
    <property type="entry name" value="WD40/YVTN_repeat-like_dom_sf"/>
</dbReference>
<dbReference type="InterPro" id="IPR002372">
    <property type="entry name" value="PQQ_rpt_dom"/>
</dbReference>
<protein>
    <submittedName>
        <fullName evidence="3">PQQ-binding-like beta-propeller repeat protein</fullName>
    </submittedName>
</protein>
<dbReference type="RefSeq" id="WP_261811896.1">
    <property type="nucleotide sequence ID" value="NZ_CP078078.1"/>
</dbReference>
<dbReference type="Pfam" id="PF13360">
    <property type="entry name" value="PQQ_2"/>
    <property type="match status" value="3"/>
</dbReference>
<dbReference type="InterPro" id="IPR004843">
    <property type="entry name" value="Calcineurin-like_PHP"/>
</dbReference>
<dbReference type="SUPFAM" id="SSF56300">
    <property type="entry name" value="Metallo-dependent phosphatases"/>
    <property type="match status" value="1"/>
</dbReference>
<dbReference type="Pfam" id="PF00149">
    <property type="entry name" value="Metallophos"/>
    <property type="match status" value="1"/>
</dbReference>
<dbReference type="InterPro" id="IPR006311">
    <property type="entry name" value="TAT_signal"/>
</dbReference>
<sequence length="739" mass="79188">MEHTPSNRPPAETPLTRRGFLGLSAAGIAIGATAAWGPWPGAGVAAAATDDHGGRTLRFAVLTDTHANEDEATRMANLRRIFAAVEAEDPQFVLHCGDITDYGSDESFSAYRDLIPSALWERVRHVPGNHEIRWDTSARRRFQHWFGPTSYGFDAGGVHFMALDPTQLLQEPGLFADDLAALQEELRGVGDRPSLLFLHYPVGGANYYVNDTDALLRTIAPFPVRGIFAGHRHLNEVDRFNGLTQVTTNAARPGPFYLRVTERHGRQGRMLVVEHVALGATDAEVPTVEALAEIPLEKPSASAETIRIAARPGPDEVALTAVAGRSAVAVDARLHPQSVFGARDERAWMPLAARGRSWHGAVDRVGVAPGIHRVQVRAVDETGGRREEWTEVELPGSTRARLAWELDIGGQLQGALIARDSTVVACSTSGHVTAVDAAGRGKPRRIWTAEAGPVHRGAAFTPDGGAVIVPSTDGRLLALDTGTGRTVWTSHFEKPVLTTPLVATTAEHGGRILVSAEDTLRCLTVDGATLWEAPVPVRTAGRAACDGERVYVGAGDGRGYAYDLHTGTVLWSVLTTDRPDRYRQLIYGPWDDWVEVLPTGAVVFSTVADAIAVDPRDGREIWRTPGSYIFAPSLPLPDGGLLLTSEWGVVTAVDQATGATRWSTQAVPRVVNAGPVIDPRTGSAWLVSVGGLLAEVRTADGAASVDRQLFTANTFSTPVLAADRLVVAAQDGVLRAFTL</sequence>
<dbReference type="PANTHER" id="PTHR34512:SF30">
    <property type="entry name" value="OUTER MEMBRANE PROTEIN ASSEMBLY FACTOR BAMB"/>
    <property type="match status" value="1"/>
</dbReference>
<gene>
    <name evidence="3" type="ORF">KV397_00435</name>
</gene>
<dbReference type="InterPro" id="IPR011047">
    <property type="entry name" value="Quinoprotein_ADH-like_sf"/>
</dbReference>
<dbReference type="PANTHER" id="PTHR34512">
    <property type="entry name" value="CELL SURFACE PROTEIN"/>
    <property type="match status" value="1"/>
</dbReference>
<dbReference type="InterPro" id="IPR018391">
    <property type="entry name" value="PQQ_b-propeller_rpt"/>
</dbReference>
<dbReference type="InterPro" id="IPR029052">
    <property type="entry name" value="Metallo-depent_PP-like"/>
</dbReference>
<proteinExistence type="predicted"/>
<feature type="domain" description="Pyrrolo-quinoline quinone repeat" evidence="2">
    <location>
        <begin position="508"/>
        <end position="625"/>
    </location>
</feature>
<dbReference type="Gene3D" id="2.130.10.10">
    <property type="entry name" value="YVTN repeat-like/Quinoprotein amine dehydrogenase"/>
    <property type="match status" value="1"/>
</dbReference>
<feature type="domain" description="Pyrrolo-quinoline quinone repeat" evidence="2">
    <location>
        <begin position="648"/>
        <end position="737"/>
    </location>
</feature>
<feature type="domain" description="Calcineurin-like phosphoesterase" evidence="1">
    <location>
        <begin position="57"/>
        <end position="233"/>
    </location>
</feature>
<dbReference type="EMBL" id="CP078078">
    <property type="protein sequence ID" value="UPL16332.1"/>
    <property type="molecule type" value="Genomic_DNA"/>
</dbReference>
<feature type="domain" description="Pyrrolo-quinoline quinone repeat" evidence="2">
    <location>
        <begin position="429"/>
        <end position="503"/>
    </location>
</feature>
<organism evidence="3 4">
    <name type="scientific">Microbacterium aurugineum</name>
    <dbReference type="NCBI Taxonomy" id="2851642"/>
    <lineage>
        <taxon>Bacteria</taxon>
        <taxon>Bacillati</taxon>
        <taxon>Actinomycetota</taxon>
        <taxon>Actinomycetes</taxon>
        <taxon>Micrococcales</taxon>
        <taxon>Microbacteriaceae</taxon>
        <taxon>Microbacterium</taxon>
    </lineage>
</organism>
<name>A0ABY4IWE1_9MICO</name>
<dbReference type="SMART" id="SM00564">
    <property type="entry name" value="PQQ"/>
    <property type="match status" value="6"/>
</dbReference>
<accession>A0ABY4IWE1</accession>
<reference evidence="3 4" key="1">
    <citation type="submission" date="2021-06" db="EMBL/GenBank/DDBJ databases">
        <title>Genome-based taxonomic framework of Microbacterium strains isolated from marine environment, the description of four new species and reclassification of four preexisting species.</title>
        <authorList>
            <person name="Lee S.D."/>
            <person name="Kim S.-M."/>
            <person name="Byeon Y.-S."/>
            <person name="Yang H.L."/>
            <person name="Kim I.S."/>
        </authorList>
    </citation>
    <scope>NUCLEOTIDE SEQUENCE [LARGE SCALE GENOMIC DNA]</scope>
    <source>
        <strain evidence="3 4">KSW4-10</strain>
    </source>
</reference>
<evidence type="ECO:0000313" key="4">
    <source>
        <dbReference type="Proteomes" id="UP000830631"/>
    </source>
</evidence>